<dbReference type="EMBL" id="CMJT01000024">
    <property type="protein sequence ID" value="CKB20294.1"/>
    <property type="molecule type" value="Genomic_DNA"/>
</dbReference>
<dbReference type="Gene3D" id="1.25.40.10">
    <property type="entry name" value="Tetratricopeptide repeat domain"/>
    <property type="match status" value="1"/>
</dbReference>
<dbReference type="Proteomes" id="UP000743672">
    <property type="component" value="Unassembled WGS sequence"/>
</dbReference>
<dbReference type="Proteomes" id="UP000041827">
    <property type="component" value="Unassembled WGS sequence"/>
</dbReference>
<dbReference type="InterPro" id="IPR011990">
    <property type="entry name" value="TPR-like_helical_dom_sf"/>
</dbReference>
<sequence>MKRLADVVLSELQLLQDSLTNYKKAYYLSDRSFDFWYDLQYIYVELNMYEKAQRLLEQCQFKVSQLDLSFLEDYLVISLEILYNCNKFKQMQPLLKILDTHFSDNEKLSDMKETLESEVSEYHE</sequence>
<dbReference type="RefSeq" id="WP_138699592.1">
    <property type="nucleotide sequence ID" value="NZ_CMGD01000007.1"/>
</dbReference>
<dbReference type="AlphaFoldDB" id="A0A0T8UFA1"/>
<organism evidence="1 3">
    <name type="scientific">Streptococcus pseudopneumoniae</name>
    <dbReference type="NCBI Taxonomy" id="257758"/>
    <lineage>
        <taxon>Bacteria</taxon>
        <taxon>Bacillati</taxon>
        <taxon>Bacillota</taxon>
        <taxon>Bacilli</taxon>
        <taxon>Lactobacillales</taxon>
        <taxon>Streptococcaceae</taxon>
        <taxon>Streptococcus</taxon>
    </lineage>
</organism>
<accession>A0A0T8UFA1</accession>
<dbReference type="EMBL" id="JACSZI010000057">
    <property type="protein sequence ID" value="MBF9674336.1"/>
    <property type="molecule type" value="Genomic_DNA"/>
</dbReference>
<proteinExistence type="predicted"/>
<reference evidence="1" key="1">
    <citation type="submission" date="2015-03" db="EMBL/GenBank/DDBJ databases">
        <authorList>
            <person name="Murphy D."/>
        </authorList>
    </citation>
    <scope>NUCLEOTIDE SEQUENCE [LARGE SCALE GENOMIC DNA]</scope>
    <source>
        <strain evidence="1">SMRU2248</strain>
    </source>
</reference>
<evidence type="ECO:0000313" key="1">
    <source>
        <dbReference type="EMBL" id="CKB20294.1"/>
    </source>
</evidence>
<reference evidence="2" key="3">
    <citation type="journal article" date="2020" name="J. Clin. Microbiol.">
        <title>Streptococcus pseudopneumoniae: Use of whole genome sequences to validate methods used for identification.</title>
        <authorList>
            <person name="Jensen C.S."/>
            <person name="Iversen K.H."/>
            <person name="Dargis R."/>
            <person name="Shewmaker P."/>
            <person name="Rasmussen S."/>
            <person name="Christensen J.J."/>
            <person name="Nielsen X.C."/>
        </authorList>
    </citation>
    <scope>NUCLEOTIDE SEQUENCE</scope>
    <source>
        <strain evidence="2">256-03</strain>
    </source>
</reference>
<reference evidence="3" key="2">
    <citation type="submission" date="2015-03" db="EMBL/GenBank/DDBJ databases">
        <authorList>
            <consortium name="Pathogen Informatics"/>
        </authorList>
    </citation>
    <scope>NUCLEOTIDE SEQUENCE [LARGE SCALE GENOMIC DNA]</scope>
    <source>
        <strain evidence="3">SMRU2248</strain>
    </source>
</reference>
<gene>
    <name evidence="1" type="ORF">ERS021757_01959</name>
    <name evidence="2" type="ORF">IAI20_09745</name>
</gene>
<evidence type="ECO:0000313" key="3">
    <source>
        <dbReference type="Proteomes" id="UP000041827"/>
    </source>
</evidence>
<protein>
    <submittedName>
        <fullName evidence="1">Uncharacterized protein</fullName>
    </submittedName>
</protein>
<evidence type="ECO:0000313" key="2">
    <source>
        <dbReference type="EMBL" id="MBF9674336.1"/>
    </source>
</evidence>
<name>A0A0T8UFA1_9STRE</name>